<sequence>MLRQQRDGTPVGSSQRSLERRTLLAVGATTLLTSITGCTRISEFVADYVVGDVNLFNLSEDRLTGSLEFIGPNGEELLAESLDLDPDADVEKRKPTVIYEDVLNSTGPHRINLETDGPSDRANISVSDILRVTDPGEEKVVVFFGNKVGNEFLTLSLIEDFAELEDDLES</sequence>
<protein>
    <submittedName>
        <fullName evidence="1">Uncharacterized protein</fullName>
    </submittedName>
</protein>
<dbReference type="AlphaFoldDB" id="A0ABD5XD00"/>
<dbReference type="EMBL" id="JBHSZQ010000020">
    <property type="protein sequence ID" value="MFC7126272.1"/>
    <property type="molecule type" value="Genomic_DNA"/>
</dbReference>
<dbReference type="RefSeq" id="WP_267635825.1">
    <property type="nucleotide sequence ID" value="NZ_JAODIY010000001.1"/>
</dbReference>
<organism evidence="1 2">
    <name type="scientific">Halovenus rubra</name>
    <dbReference type="NCBI Taxonomy" id="869890"/>
    <lineage>
        <taxon>Archaea</taxon>
        <taxon>Methanobacteriati</taxon>
        <taxon>Methanobacteriota</taxon>
        <taxon>Stenosarchaea group</taxon>
        <taxon>Halobacteria</taxon>
        <taxon>Halobacteriales</taxon>
        <taxon>Haloarculaceae</taxon>
        <taxon>Halovenus</taxon>
    </lineage>
</organism>
<gene>
    <name evidence="1" type="ORF">ACFQJ7_09535</name>
</gene>
<reference evidence="1 2" key="1">
    <citation type="journal article" date="2014" name="Int. J. Syst. Evol. Microbiol.">
        <title>Complete genome sequence of Corynebacterium casei LMG S-19264T (=DSM 44701T), isolated from a smear-ripened cheese.</title>
        <authorList>
            <consortium name="US DOE Joint Genome Institute (JGI-PGF)"/>
            <person name="Walter F."/>
            <person name="Albersmeier A."/>
            <person name="Kalinowski J."/>
            <person name="Ruckert C."/>
        </authorList>
    </citation>
    <scope>NUCLEOTIDE SEQUENCE [LARGE SCALE GENOMIC DNA]</scope>
    <source>
        <strain evidence="1 2">CGMCC 4.7215</strain>
    </source>
</reference>
<evidence type="ECO:0000313" key="1">
    <source>
        <dbReference type="EMBL" id="MFC7126272.1"/>
    </source>
</evidence>
<accession>A0ABD5XD00</accession>
<dbReference type="Proteomes" id="UP001596414">
    <property type="component" value="Unassembled WGS sequence"/>
</dbReference>
<proteinExistence type="predicted"/>
<evidence type="ECO:0000313" key="2">
    <source>
        <dbReference type="Proteomes" id="UP001596414"/>
    </source>
</evidence>
<comment type="caution">
    <text evidence="1">The sequence shown here is derived from an EMBL/GenBank/DDBJ whole genome shotgun (WGS) entry which is preliminary data.</text>
</comment>
<name>A0ABD5XD00_9EURY</name>